<keyword evidence="2 4" id="KW-0238">DNA-binding</keyword>
<evidence type="ECO:0000256" key="3">
    <source>
        <dbReference type="ARBA" id="ARBA00023163"/>
    </source>
</evidence>
<evidence type="ECO:0000313" key="7">
    <source>
        <dbReference type="Proteomes" id="UP000609802"/>
    </source>
</evidence>
<dbReference type="SUPFAM" id="SSF46689">
    <property type="entry name" value="Homeodomain-like"/>
    <property type="match status" value="1"/>
</dbReference>
<feature type="DNA-binding region" description="H-T-H motif" evidence="4">
    <location>
        <begin position="30"/>
        <end position="49"/>
    </location>
</feature>
<dbReference type="InterPro" id="IPR050109">
    <property type="entry name" value="HTH-type_TetR-like_transc_reg"/>
</dbReference>
<evidence type="ECO:0000259" key="5">
    <source>
        <dbReference type="PROSITE" id="PS50977"/>
    </source>
</evidence>
<dbReference type="RefSeq" id="WP_191287399.1">
    <property type="nucleotide sequence ID" value="NZ_BNCH01000009.1"/>
</dbReference>
<organism evidence="6 7">
    <name type="scientific">Aliiroseovarius zhejiangensis</name>
    <dbReference type="NCBI Taxonomy" id="1632025"/>
    <lineage>
        <taxon>Bacteria</taxon>
        <taxon>Pseudomonadati</taxon>
        <taxon>Pseudomonadota</taxon>
        <taxon>Alphaproteobacteria</taxon>
        <taxon>Rhodobacterales</taxon>
        <taxon>Paracoccaceae</taxon>
        <taxon>Aliiroseovarius</taxon>
    </lineage>
</organism>
<dbReference type="PANTHER" id="PTHR30055">
    <property type="entry name" value="HTH-TYPE TRANSCRIPTIONAL REGULATOR RUTR"/>
    <property type="match status" value="1"/>
</dbReference>
<dbReference type="Gene3D" id="1.10.10.60">
    <property type="entry name" value="Homeodomain-like"/>
    <property type="match status" value="1"/>
</dbReference>
<evidence type="ECO:0000256" key="4">
    <source>
        <dbReference type="PROSITE-ProRule" id="PRU00335"/>
    </source>
</evidence>
<sequence>MKDDTRAERQRQIELAAYQVLEDKGFAGASMLAIARQAKASNETLYRWYGDKTGLFSALVARNAADVKAMIERHLCAKTKPVEILERLAPALLDVLLGDKAIALNRAAAADSSGVLGQAILQSGRESIAPLIGATLERARADGVLSFDSTEEAVSLFVDLLVGDMQIRRAIGLVKAPSTADTENRAKVALARFQVLLAP</sequence>
<dbReference type="Proteomes" id="UP000609802">
    <property type="component" value="Unassembled WGS sequence"/>
</dbReference>
<comment type="caution">
    <text evidence="6">The sequence shown here is derived from an EMBL/GenBank/DDBJ whole genome shotgun (WGS) entry which is preliminary data.</text>
</comment>
<dbReference type="Pfam" id="PF00440">
    <property type="entry name" value="TetR_N"/>
    <property type="match status" value="1"/>
</dbReference>
<dbReference type="Pfam" id="PF14246">
    <property type="entry name" value="TetR_C_7"/>
    <property type="match status" value="1"/>
</dbReference>
<protein>
    <recommendedName>
        <fullName evidence="5">HTH tetR-type domain-containing protein</fullName>
    </recommendedName>
</protein>
<evidence type="ECO:0000256" key="1">
    <source>
        <dbReference type="ARBA" id="ARBA00023015"/>
    </source>
</evidence>
<reference evidence="7" key="1">
    <citation type="journal article" date="2019" name="Int. J. Syst. Evol. Microbiol.">
        <title>The Global Catalogue of Microorganisms (GCM) 10K type strain sequencing project: providing services to taxonomists for standard genome sequencing and annotation.</title>
        <authorList>
            <consortium name="The Broad Institute Genomics Platform"/>
            <consortium name="The Broad Institute Genome Sequencing Center for Infectious Disease"/>
            <person name="Wu L."/>
            <person name="Ma J."/>
        </authorList>
    </citation>
    <scope>NUCLEOTIDE SEQUENCE [LARGE SCALE GENOMIC DNA]</scope>
    <source>
        <strain evidence="7">KCTC 42443</strain>
    </source>
</reference>
<accession>A0ABQ3J842</accession>
<dbReference type="Gene3D" id="1.10.357.10">
    <property type="entry name" value="Tetracycline Repressor, domain 2"/>
    <property type="match status" value="1"/>
</dbReference>
<proteinExistence type="predicted"/>
<name>A0ABQ3J842_9RHOB</name>
<dbReference type="InterPro" id="IPR039536">
    <property type="entry name" value="TetR_C_Proteobacteria"/>
</dbReference>
<dbReference type="PROSITE" id="PS50977">
    <property type="entry name" value="HTH_TETR_2"/>
    <property type="match status" value="1"/>
</dbReference>
<keyword evidence="7" id="KW-1185">Reference proteome</keyword>
<gene>
    <name evidence="6" type="ORF">GCM10016455_30390</name>
</gene>
<dbReference type="InterPro" id="IPR001647">
    <property type="entry name" value="HTH_TetR"/>
</dbReference>
<feature type="domain" description="HTH tetR-type" evidence="5">
    <location>
        <begin position="7"/>
        <end position="67"/>
    </location>
</feature>
<evidence type="ECO:0000256" key="2">
    <source>
        <dbReference type="ARBA" id="ARBA00023125"/>
    </source>
</evidence>
<keyword evidence="3" id="KW-0804">Transcription</keyword>
<dbReference type="PANTHER" id="PTHR30055:SF234">
    <property type="entry name" value="HTH-TYPE TRANSCRIPTIONAL REGULATOR BETI"/>
    <property type="match status" value="1"/>
</dbReference>
<dbReference type="EMBL" id="BNCH01000009">
    <property type="protein sequence ID" value="GHF07285.1"/>
    <property type="molecule type" value="Genomic_DNA"/>
</dbReference>
<evidence type="ECO:0000313" key="6">
    <source>
        <dbReference type="EMBL" id="GHF07285.1"/>
    </source>
</evidence>
<dbReference type="InterPro" id="IPR009057">
    <property type="entry name" value="Homeodomain-like_sf"/>
</dbReference>
<keyword evidence="1" id="KW-0805">Transcription regulation</keyword>